<gene>
    <name evidence="8" type="ordered locus">Sterm_2935</name>
</gene>
<keyword evidence="3" id="KW-0378">Hydrolase</keyword>
<dbReference type="PROSITE" id="PS50249">
    <property type="entry name" value="MPN"/>
    <property type="match status" value="1"/>
</dbReference>
<dbReference type="AlphaFoldDB" id="D1ANH5"/>
<dbReference type="RefSeq" id="WP_012862361.1">
    <property type="nucleotide sequence ID" value="NC_013517.1"/>
</dbReference>
<keyword evidence="5" id="KW-0482">Metalloprotease</keyword>
<organism evidence="8 9">
    <name type="scientific">Sebaldella termitidis (strain ATCC 33386 / NCTC 11300)</name>
    <dbReference type="NCBI Taxonomy" id="526218"/>
    <lineage>
        <taxon>Bacteria</taxon>
        <taxon>Fusobacteriati</taxon>
        <taxon>Fusobacteriota</taxon>
        <taxon>Fusobacteriia</taxon>
        <taxon>Fusobacteriales</taxon>
        <taxon>Leptotrichiaceae</taxon>
        <taxon>Sebaldella</taxon>
    </lineage>
</organism>
<dbReference type="Gene3D" id="3.40.140.10">
    <property type="entry name" value="Cytidine Deaminase, domain 2"/>
    <property type="match status" value="1"/>
</dbReference>
<dbReference type="STRING" id="526218.Sterm_2935"/>
<keyword evidence="2" id="KW-0479">Metal-binding</keyword>
<dbReference type="GO" id="GO:0008237">
    <property type="term" value="F:metallopeptidase activity"/>
    <property type="evidence" value="ECO:0007669"/>
    <property type="project" value="UniProtKB-KW"/>
</dbReference>
<evidence type="ECO:0000313" key="8">
    <source>
        <dbReference type="EMBL" id="ACZ09779.1"/>
    </source>
</evidence>
<keyword evidence="9" id="KW-1185">Reference proteome</keyword>
<reference evidence="9" key="1">
    <citation type="submission" date="2009-09" db="EMBL/GenBank/DDBJ databases">
        <title>The complete chromosome of Sebaldella termitidis ATCC 33386.</title>
        <authorList>
            <consortium name="US DOE Joint Genome Institute (JGI-PGF)"/>
            <person name="Lucas S."/>
            <person name="Copeland A."/>
            <person name="Lapidus A."/>
            <person name="Glavina del Rio T."/>
            <person name="Dalin E."/>
            <person name="Tice H."/>
            <person name="Bruce D."/>
            <person name="Goodwin L."/>
            <person name="Pitluck S."/>
            <person name="Kyrpides N."/>
            <person name="Mavromatis K."/>
            <person name="Ivanova N."/>
            <person name="Mikhailova N."/>
            <person name="Sims D."/>
            <person name="Meincke L."/>
            <person name="Brettin T."/>
            <person name="Detter J.C."/>
            <person name="Han C."/>
            <person name="Larimer F."/>
            <person name="Land M."/>
            <person name="Hauser L."/>
            <person name="Markowitz V."/>
            <person name="Cheng J.F."/>
            <person name="Hugenholtz P."/>
            <person name="Woyke T."/>
            <person name="Wu D."/>
            <person name="Eisen J.A."/>
        </authorList>
    </citation>
    <scope>NUCLEOTIDE SEQUENCE [LARGE SCALE GENOMIC DNA]</scope>
    <source>
        <strain evidence="9">ATCC 33386 / NCTC 11300</strain>
    </source>
</reference>
<dbReference type="CDD" id="cd08071">
    <property type="entry name" value="MPN_DUF2466"/>
    <property type="match status" value="1"/>
</dbReference>
<dbReference type="eggNOG" id="COG2003">
    <property type="taxonomic scope" value="Bacteria"/>
</dbReference>
<evidence type="ECO:0000313" key="9">
    <source>
        <dbReference type="Proteomes" id="UP000000845"/>
    </source>
</evidence>
<dbReference type="GO" id="GO:0006508">
    <property type="term" value="P:proteolysis"/>
    <property type="evidence" value="ECO:0007669"/>
    <property type="project" value="UniProtKB-KW"/>
</dbReference>
<reference evidence="8 9" key="2">
    <citation type="journal article" date="2010" name="Stand. Genomic Sci.">
        <title>Complete genome sequence of Sebaldella termitidis type strain (NCTC 11300).</title>
        <authorList>
            <person name="Harmon-Smith M."/>
            <person name="Celia L."/>
            <person name="Chertkov O."/>
            <person name="Lapidus A."/>
            <person name="Copeland A."/>
            <person name="Glavina Del Rio T."/>
            <person name="Nolan M."/>
            <person name="Lucas S."/>
            <person name="Tice H."/>
            <person name="Cheng J.F."/>
            <person name="Han C."/>
            <person name="Detter J.C."/>
            <person name="Bruce D."/>
            <person name="Goodwin L."/>
            <person name="Pitluck S."/>
            <person name="Pati A."/>
            <person name="Liolios K."/>
            <person name="Ivanova N."/>
            <person name="Mavromatis K."/>
            <person name="Mikhailova N."/>
            <person name="Chen A."/>
            <person name="Palaniappan K."/>
            <person name="Land M."/>
            <person name="Hauser L."/>
            <person name="Chang Y.J."/>
            <person name="Jeffries C.D."/>
            <person name="Brettin T."/>
            <person name="Goker M."/>
            <person name="Beck B."/>
            <person name="Bristow J."/>
            <person name="Eisen J.A."/>
            <person name="Markowitz V."/>
            <person name="Hugenholtz P."/>
            <person name="Kyrpides N.C."/>
            <person name="Klenk H.P."/>
            <person name="Chen F."/>
        </authorList>
    </citation>
    <scope>NUCLEOTIDE SEQUENCE [LARGE SCALE GENOMIC DNA]</scope>
    <source>
        <strain evidence="9">ATCC 33386 / NCTC 11300</strain>
    </source>
</reference>
<keyword evidence="1" id="KW-0645">Protease</keyword>
<accession>D1ANH5</accession>
<name>D1ANH5_SEBTE</name>
<sequence length="227" mass="26412">MIDKQMVSGHRERLRKRYLKSGINGLQDYEIIELLLTYTVLRKDCKSIAKQLLLKYKNISNFFALDKNEFISNKNISERTYVLFRLIGDIIEKKLYNDISVQRIKLSNNKKLIQYLKYNLGSKKIEIFKVLFLNTQNELIKDENLFYGTLDKSAVHPREFIKKVLENDAKSVILVHNHPSGALKPSESDILITSKLKHLLEKLEIKLLDHIIVSPNGYFSFLEGGIL</sequence>
<dbReference type="KEGG" id="str:Sterm_2935"/>
<evidence type="ECO:0000259" key="7">
    <source>
        <dbReference type="PROSITE" id="PS50249"/>
    </source>
</evidence>
<dbReference type="NCBIfam" id="NF000642">
    <property type="entry name" value="PRK00024.1"/>
    <property type="match status" value="1"/>
</dbReference>
<dbReference type="NCBIfam" id="TIGR00608">
    <property type="entry name" value="radc"/>
    <property type="match status" value="1"/>
</dbReference>
<evidence type="ECO:0000256" key="3">
    <source>
        <dbReference type="ARBA" id="ARBA00022801"/>
    </source>
</evidence>
<comment type="similarity">
    <text evidence="6">Belongs to the UPF0758 family.</text>
</comment>
<evidence type="ECO:0000256" key="5">
    <source>
        <dbReference type="ARBA" id="ARBA00023049"/>
    </source>
</evidence>
<evidence type="ECO:0000256" key="2">
    <source>
        <dbReference type="ARBA" id="ARBA00022723"/>
    </source>
</evidence>
<dbReference type="Proteomes" id="UP000000845">
    <property type="component" value="Chromosome"/>
</dbReference>
<dbReference type="SUPFAM" id="SSF102712">
    <property type="entry name" value="JAB1/MPN domain"/>
    <property type="match status" value="1"/>
</dbReference>
<dbReference type="HOGENOM" id="CLU_073529_0_0_0"/>
<dbReference type="InterPro" id="IPR020891">
    <property type="entry name" value="UPF0758_CS"/>
</dbReference>
<dbReference type="InterPro" id="IPR001405">
    <property type="entry name" value="UPF0758"/>
</dbReference>
<evidence type="ECO:0000256" key="4">
    <source>
        <dbReference type="ARBA" id="ARBA00022833"/>
    </source>
</evidence>
<dbReference type="PANTHER" id="PTHR30471">
    <property type="entry name" value="DNA REPAIR PROTEIN RADC"/>
    <property type="match status" value="1"/>
</dbReference>
<proteinExistence type="inferred from homology"/>
<evidence type="ECO:0000256" key="1">
    <source>
        <dbReference type="ARBA" id="ARBA00022670"/>
    </source>
</evidence>
<dbReference type="Pfam" id="PF04002">
    <property type="entry name" value="RadC"/>
    <property type="match status" value="1"/>
</dbReference>
<feature type="domain" description="MPN" evidence="7">
    <location>
        <begin position="105"/>
        <end position="227"/>
    </location>
</feature>
<dbReference type="InterPro" id="IPR025657">
    <property type="entry name" value="RadC_JAB"/>
</dbReference>
<protein>
    <submittedName>
        <fullName evidence="8">DNA repair protein RadC</fullName>
    </submittedName>
</protein>
<dbReference type="PANTHER" id="PTHR30471:SF3">
    <property type="entry name" value="UPF0758 PROTEIN YEES-RELATED"/>
    <property type="match status" value="1"/>
</dbReference>
<dbReference type="GO" id="GO:0046872">
    <property type="term" value="F:metal ion binding"/>
    <property type="evidence" value="ECO:0007669"/>
    <property type="project" value="UniProtKB-KW"/>
</dbReference>
<keyword evidence="4" id="KW-0862">Zinc</keyword>
<dbReference type="InterPro" id="IPR037518">
    <property type="entry name" value="MPN"/>
</dbReference>
<evidence type="ECO:0000256" key="6">
    <source>
        <dbReference type="RuleBase" id="RU003797"/>
    </source>
</evidence>
<dbReference type="EMBL" id="CP001739">
    <property type="protein sequence ID" value="ACZ09779.1"/>
    <property type="molecule type" value="Genomic_DNA"/>
</dbReference>
<dbReference type="PROSITE" id="PS01302">
    <property type="entry name" value="UPF0758"/>
    <property type="match status" value="1"/>
</dbReference>